<protein>
    <recommendedName>
        <fullName evidence="6">NAD(P)-binding protein</fullName>
    </recommendedName>
</protein>
<dbReference type="Pfam" id="PF00106">
    <property type="entry name" value="adh_short"/>
    <property type="match status" value="1"/>
</dbReference>
<evidence type="ECO:0008006" key="6">
    <source>
        <dbReference type="Google" id="ProtNLM"/>
    </source>
</evidence>
<proteinExistence type="inferred from homology"/>
<keyword evidence="5" id="KW-1185">Reference proteome</keyword>
<reference evidence="4 5" key="1">
    <citation type="submission" date="2018-11" db="EMBL/GenBank/DDBJ databases">
        <title>Genome assembly of Steccherinum ochraceum LE-BIN_3174, the white-rot fungus of the Steccherinaceae family (The Residual Polyporoid clade, Polyporales, Basidiomycota).</title>
        <authorList>
            <person name="Fedorova T.V."/>
            <person name="Glazunova O.A."/>
            <person name="Landesman E.O."/>
            <person name="Moiseenko K.V."/>
            <person name="Psurtseva N.V."/>
            <person name="Savinova O.S."/>
            <person name="Shakhova N.V."/>
            <person name="Tyazhelova T.V."/>
            <person name="Vasina D.V."/>
        </authorList>
    </citation>
    <scope>NUCLEOTIDE SEQUENCE [LARGE SCALE GENOMIC DNA]</scope>
    <source>
        <strain evidence="4 5">LE-BIN_3174</strain>
    </source>
</reference>
<sequence length="326" mass="36287">MAFGGILRGDGCALLSQTFPPKAKFSVDQIPDQTGKVFIVTGGNKGVGYHTVKALLQHNGKVYIASRSKARVDAAIESLKKETENEALFLELDLSSLASVRKAAREFLSKEKELHVLFNNGGVVDLPMDQLSAEGYDYTLAANTIGHFYFTELLMPALFAGQASSPDGYARVITTSSILSFYETLHYDWFRDSPARRKKNTMDMYHQSKFGNVVVARRVAQRYGDKGILSMPVHPGILMTGMNTRDMPIGQKAFLAVTAYPPVFGALTQLWGGLMPEPTKHNGEFLIPWGRVGRTRKEAYDPEVGEKFWNWLQEEVKNFEQANPLP</sequence>
<dbReference type="EMBL" id="RWJN01000160">
    <property type="protein sequence ID" value="TCD65870.1"/>
    <property type="molecule type" value="Genomic_DNA"/>
</dbReference>
<dbReference type="Gene3D" id="3.40.50.720">
    <property type="entry name" value="NAD(P)-binding Rossmann-like Domain"/>
    <property type="match status" value="1"/>
</dbReference>
<evidence type="ECO:0000256" key="1">
    <source>
        <dbReference type="ARBA" id="ARBA00006484"/>
    </source>
</evidence>
<dbReference type="AlphaFoldDB" id="A0A4R0RCR1"/>
<keyword evidence="3" id="KW-0560">Oxidoreductase</keyword>
<dbReference type="PRINTS" id="PR00081">
    <property type="entry name" value="GDHRDH"/>
</dbReference>
<organism evidence="4 5">
    <name type="scientific">Steccherinum ochraceum</name>
    <dbReference type="NCBI Taxonomy" id="92696"/>
    <lineage>
        <taxon>Eukaryota</taxon>
        <taxon>Fungi</taxon>
        <taxon>Dikarya</taxon>
        <taxon>Basidiomycota</taxon>
        <taxon>Agaricomycotina</taxon>
        <taxon>Agaricomycetes</taxon>
        <taxon>Polyporales</taxon>
        <taxon>Steccherinaceae</taxon>
        <taxon>Steccherinum</taxon>
    </lineage>
</organism>
<dbReference type="Proteomes" id="UP000292702">
    <property type="component" value="Unassembled WGS sequence"/>
</dbReference>
<dbReference type="PANTHER" id="PTHR24320:SF282">
    <property type="entry name" value="WW DOMAIN-CONTAINING OXIDOREDUCTASE"/>
    <property type="match status" value="1"/>
</dbReference>
<dbReference type="InterPro" id="IPR036291">
    <property type="entry name" value="NAD(P)-bd_dom_sf"/>
</dbReference>
<dbReference type="InterPro" id="IPR002347">
    <property type="entry name" value="SDR_fam"/>
</dbReference>
<evidence type="ECO:0000313" key="4">
    <source>
        <dbReference type="EMBL" id="TCD65870.1"/>
    </source>
</evidence>
<evidence type="ECO:0000313" key="5">
    <source>
        <dbReference type="Proteomes" id="UP000292702"/>
    </source>
</evidence>
<keyword evidence="2" id="KW-0521">NADP</keyword>
<dbReference type="SUPFAM" id="SSF51735">
    <property type="entry name" value="NAD(P)-binding Rossmann-fold domains"/>
    <property type="match status" value="1"/>
</dbReference>
<dbReference type="STRING" id="92696.A0A4R0RCR1"/>
<gene>
    <name evidence="4" type="ORF">EIP91_002132</name>
</gene>
<name>A0A4R0RCR1_9APHY</name>
<dbReference type="PANTHER" id="PTHR24320">
    <property type="entry name" value="RETINOL DEHYDROGENASE"/>
    <property type="match status" value="1"/>
</dbReference>
<accession>A0A4R0RCR1</accession>
<dbReference type="OrthoDB" id="191139at2759"/>
<dbReference type="GO" id="GO:0016491">
    <property type="term" value="F:oxidoreductase activity"/>
    <property type="evidence" value="ECO:0007669"/>
    <property type="project" value="UniProtKB-KW"/>
</dbReference>
<comment type="caution">
    <text evidence="4">The sequence shown here is derived from an EMBL/GenBank/DDBJ whole genome shotgun (WGS) entry which is preliminary data.</text>
</comment>
<evidence type="ECO:0000256" key="3">
    <source>
        <dbReference type="ARBA" id="ARBA00023002"/>
    </source>
</evidence>
<evidence type="ECO:0000256" key="2">
    <source>
        <dbReference type="ARBA" id="ARBA00022857"/>
    </source>
</evidence>
<comment type="similarity">
    <text evidence="1">Belongs to the short-chain dehydrogenases/reductases (SDR) family.</text>
</comment>